<dbReference type="EMBL" id="FNWT01000001">
    <property type="protein sequence ID" value="SEH36358.1"/>
    <property type="molecule type" value="Genomic_DNA"/>
</dbReference>
<evidence type="ECO:0000256" key="3">
    <source>
        <dbReference type="ARBA" id="ARBA00022801"/>
    </source>
</evidence>
<dbReference type="AlphaFoldDB" id="A0A1H9N0F1"/>
<dbReference type="InterPro" id="IPR023485">
    <property type="entry name" value="Ptyr_pPase"/>
</dbReference>
<dbReference type="Pfam" id="PF01451">
    <property type="entry name" value="LMWPc"/>
    <property type="match status" value="1"/>
</dbReference>
<name>A0A1H9N0F1_9ACTN</name>
<dbReference type="SUPFAM" id="SSF52788">
    <property type="entry name" value="Phosphotyrosine protein phosphatases I"/>
    <property type="match status" value="1"/>
</dbReference>
<proteinExistence type="inferred from homology"/>
<dbReference type="GO" id="GO:0004725">
    <property type="term" value="F:protein tyrosine phosphatase activity"/>
    <property type="evidence" value="ECO:0007669"/>
    <property type="project" value="UniProtKB-EC"/>
</dbReference>
<dbReference type="CDD" id="cd16343">
    <property type="entry name" value="LMWPTP"/>
    <property type="match status" value="1"/>
</dbReference>
<dbReference type="EC" id="3.1.3.48" evidence="2"/>
<organism evidence="8 9">
    <name type="scientific">Parafannyhessea umbonata</name>
    <dbReference type="NCBI Taxonomy" id="604330"/>
    <lineage>
        <taxon>Bacteria</taxon>
        <taxon>Bacillati</taxon>
        <taxon>Actinomycetota</taxon>
        <taxon>Coriobacteriia</taxon>
        <taxon>Coriobacteriales</taxon>
        <taxon>Atopobiaceae</taxon>
        <taxon>Parafannyhessea</taxon>
    </lineage>
</organism>
<dbReference type="EMBL" id="FOGP01000001">
    <property type="protein sequence ID" value="SER28813.1"/>
    <property type="molecule type" value="Genomic_DNA"/>
</dbReference>
<evidence type="ECO:0000256" key="4">
    <source>
        <dbReference type="ARBA" id="ARBA00022912"/>
    </source>
</evidence>
<evidence type="ECO:0000256" key="5">
    <source>
        <dbReference type="PIRSR" id="PIRSR617867-1"/>
    </source>
</evidence>
<dbReference type="Gene3D" id="3.40.50.2300">
    <property type="match status" value="1"/>
</dbReference>
<reference evidence="8" key="1">
    <citation type="submission" date="2016-10" db="EMBL/GenBank/DDBJ databases">
        <authorList>
            <person name="de Groot N.N."/>
        </authorList>
    </citation>
    <scope>NUCLEOTIDE SEQUENCE [LARGE SCALE GENOMIC DNA]</scope>
    <source>
        <strain evidence="8">KHGC19</strain>
    </source>
</reference>
<gene>
    <name evidence="8" type="ORF">SAMN05216446_0046</name>
    <name evidence="7" type="ORF">SAMN05216447_10146</name>
</gene>
<evidence type="ECO:0000313" key="7">
    <source>
        <dbReference type="EMBL" id="SEH36358.1"/>
    </source>
</evidence>
<accession>A0A1H9N0F1</accession>
<evidence type="ECO:0000313" key="9">
    <source>
        <dbReference type="Proteomes" id="UP000199128"/>
    </source>
</evidence>
<evidence type="ECO:0000259" key="6">
    <source>
        <dbReference type="SMART" id="SM00226"/>
    </source>
</evidence>
<keyword evidence="4" id="KW-0904">Protein phosphatase</keyword>
<evidence type="ECO:0000256" key="2">
    <source>
        <dbReference type="ARBA" id="ARBA00013064"/>
    </source>
</evidence>
<reference evidence="9 10" key="2">
    <citation type="submission" date="2016-10" db="EMBL/GenBank/DDBJ databases">
        <authorList>
            <person name="Varghese N."/>
            <person name="Submissions S."/>
        </authorList>
    </citation>
    <scope>NUCLEOTIDE SEQUENCE [LARGE SCALE GENOMIC DNA]</scope>
    <source>
        <strain evidence="9">KHGC19</strain>
        <strain evidence="7 10">WCP15</strain>
    </source>
</reference>
<dbReference type="SMART" id="SM00226">
    <property type="entry name" value="LMWPc"/>
    <property type="match status" value="1"/>
</dbReference>
<feature type="active site" description="Nucleophile" evidence="5">
    <location>
        <position position="10"/>
    </location>
</feature>
<feature type="domain" description="Phosphotyrosine protein phosphatase I" evidence="6">
    <location>
        <begin position="4"/>
        <end position="168"/>
    </location>
</feature>
<dbReference type="InterPro" id="IPR050438">
    <property type="entry name" value="LMW_PTPase"/>
</dbReference>
<keyword evidence="10" id="KW-1185">Reference proteome</keyword>
<dbReference type="PRINTS" id="PR00719">
    <property type="entry name" value="LMWPTPASE"/>
</dbReference>
<evidence type="ECO:0000256" key="1">
    <source>
        <dbReference type="ARBA" id="ARBA00011063"/>
    </source>
</evidence>
<dbReference type="InterPro" id="IPR017867">
    <property type="entry name" value="Tyr_phospatase_low_mol_wt"/>
</dbReference>
<evidence type="ECO:0000313" key="8">
    <source>
        <dbReference type="EMBL" id="SER28813.1"/>
    </source>
</evidence>
<feature type="active site" description="Proton donor" evidence="5">
    <location>
        <position position="144"/>
    </location>
</feature>
<comment type="similarity">
    <text evidence="1">Belongs to the low molecular weight phosphotyrosine protein phosphatase family.</text>
</comment>
<feature type="active site" evidence="5">
    <location>
        <position position="16"/>
    </location>
</feature>
<dbReference type="RefSeq" id="WP_078686288.1">
    <property type="nucleotide sequence ID" value="NZ_FNWT01000001.1"/>
</dbReference>
<protein>
    <recommendedName>
        <fullName evidence="2">protein-tyrosine-phosphatase</fullName>
        <ecNumber evidence="2">3.1.3.48</ecNumber>
    </recommendedName>
</protein>
<dbReference type="PANTHER" id="PTHR11717:SF7">
    <property type="entry name" value="LOW MOLECULAR WEIGHT PHOSPHOTYROSINE PROTEIN PHOSPHATASE"/>
    <property type="match status" value="1"/>
</dbReference>
<dbReference type="Proteomes" id="UP000199128">
    <property type="component" value="Unassembled WGS sequence"/>
</dbReference>
<keyword evidence="3" id="KW-0378">Hydrolase</keyword>
<dbReference type="InterPro" id="IPR036196">
    <property type="entry name" value="Ptyr_pPase_sf"/>
</dbReference>
<dbReference type="Proteomes" id="UP000199135">
    <property type="component" value="Unassembled WGS sequence"/>
</dbReference>
<dbReference type="PANTHER" id="PTHR11717">
    <property type="entry name" value="LOW MOLECULAR WEIGHT PROTEIN TYROSINE PHOSPHATASE"/>
    <property type="match status" value="1"/>
</dbReference>
<evidence type="ECO:0000313" key="10">
    <source>
        <dbReference type="Proteomes" id="UP000199135"/>
    </source>
</evidence>
<sequence length="171" mass="18779">MGCTSILFVCHGNICRSTMAEFVMRHLVEQAGLADSIRVDSAATSKEELGNDVHPGTRGKLGQMGVPCGHHVSRQMGPADYESFDYIVGMDQDNMDGIYRLLLGEKGYGWSWDPVSGAEISRADPEEKVSRLLSWAGVDRDVADPWYTGNFDVTYDDVLLGCTALLKEITN</sequence>